<sequence length="120" mass="13017">MNERLTEEAIAQALSARGYRTMTTEQWSRQGALDVIREQRRRNADDPRVRSLDEIASRLADRLTKYVDVPAADMATVLLAAGASVGALALMHSLPGPVISEILQVTGAELDRRATEGGQG</sequence>
<comment type="caution">
    <text evidence="1">The sequence shown here is derived from an EMBL/GenBank/DDBJ whole genome shotgun (WGS) entry which is preliminary data.</text>
</comment>
<name>A0ABS9YLQ0_9ACTN</name>
<accession>A0ABS9YLQ0</accession>
<keyword evidence="2" id="KW-1185">Reference proteome</keyword>
<gene>
    <name evidence="1" type="ORF">MQP27_41000</name>
</gene>
<evidence type="ECO:0000313" key="1">
    <source>
        <dbReference type="EMBL" id="MCI3277466.1"/>
    </source>
</evidence>
<dbReference type="RefSeq" id="WP_242775196.1">
    <property type="nucleotide sequence ID" value="NZ_JALDAY010000015.1"/>
</dbReference>
<protein>
    <submittedName>
        <fullName evidence="1">Uncharacterized protein</fullName>
    </submittedName>
</protein>
<dbReference type="Proteomes" id="UP001165269">
    <property type="component" value="Unassembled WGS sequence"/>
</dbReference>
<dbReference type="EMBL" id="JALDAY010000015">
    <property type="protein sequence ID" value="MCI3277466.1"/>
    <property type="molecule type" value="Genomic_DNA"/>
</dbReference>
<evidence type="ECO:0000313" key="2">
    <source>
        <dbReference type="Proteomes" id="UP001165269"/>
    </source>
</evidence>
<organism evidence="1 2">
    <name type="scientific">Streptomyces cylindrosporus</name>
    <dbReference type="NCBI Taxonomy" id="2927583"/>
    <lineage>
        <taxon>Bacteria</taxon>
        <taxon>Bacillati</taxon>
        <taxon>Actinomycetota</taxon>
        <taxon>Actinomycetes</taxon>
        <taxon>Kitasatosporales</taxon>
        <taxon>Streptomycetaceae</taxon>
        <taxon>Streptomyces</taxon>
    </lineage>
</organism>
<proteinExistence type="predicted"/>
<reference evidence="1" key="1">
    <citation type="submission" date="2022-03" db="EMBL/GenBank/DDBJ databases">
        <title>Streptomyces 7R015 and 7R016 isolated from Barleria lupulina in Thailand.</title>
        <authorList>
            <person name="Kanchanasin P."/>
            <person name="Phongsopitanun W."/>
            <person name="Tanasupawat S."/>
        </authorList>
    </citation>
    <scope>NUCLEOTIDE SEQUENCE</scope>
    <source>
        <strain evidence="1">7R015</strain>
    </source>
</reference>